<dbReference type="Pfam" id="PF13600">
    <property type="entry name" value="DUF4140"/>
    <property type="match status" value="1"/>
</dbReference>
<feature type="domain" description="DUF4139" evidence="4">
    <location>
        <begin position="250"/>
        <end position="554"/>
    </location>
</feature>
<evidence type="ECO:0000313" key="6">
    <source>
        <dbReference type="EMBL" id="KAB2932629.1"/>
    </source>
</evidence>
<evidence type="ECO:0000259" key="4">
    <source>
        <dbReference type="Pfam" id="PF13598"/>
    </source>
</evidence>
<feature type="coiled-coil region" evidence="1">
    <location>
        <begin position="118"/>
        <end position="152"/>
    </location>
</feature>
<evidence type="ECO:0000313" key="7">
    <source>
        <dbReference type="Proteomes" id="UP000460298"/>
    </source>
</evidence>
<feature type="region of interest" description="Disordered" evidence="2">
    <location>
        <begin position="324"/>
        <end position="358"/>
    </location>
</feature>
<comment type="caution">
    <text evidence="6">The sequence shown here is derived from an EMBL/GenBank/DDBJ whole genome shotgun (WGS) entry which is preliminary data.</text>
</comment>
<dbReference type="InterPro" id="IPR037291">
    <property type="entry name" value="DUF4139"/>
</dbReference>
<dbReference type="Proteomes" id="UP000460298">
    <property type="component" value="Unassembled WGS sequence"/>
</dbReference>
<evidence type="ECO:0000259" key="5">
    <source>
        <dbReference type="Pfam" id="PF13600"/>
    </source>
</evidence>
<dbReference type="Pfam" id="PF13598">
    <property type="entry name" value="DUF4139"/>
    <property type="match status" value="1"/>
</dbReference>
<protein>
    <submittedName>
        <fullName evidence="6">Mucoidy inhibitor MuiA family protein</fullName>
    </submittedName>
</protein>
<evidence type="ECO:0000256" key="1">
    <source>
        <dbReference type="SAM" id="Coils"/>
    </source>
</evidence>
<dbReference type="AlphaFoldDB" id="A0A833H1K7"/>
<accession>A0A833H1K7</accession>
<proteinExistence type="predicted"/>
<evidence type="ECO:0000256" key="3">
    <source>
        <dbReference type="SAM" id="SignalP"/>
    </source>
</evidence>
<organism evidence="6 7">
    <name type="scientific">Leptonema illini</name>
    <dbReference type="NCBI Taxonomy" id="183"/>
    <lineage>
        <taxon>Bacteria</taxon>
        <taxon>Pseudomonadati</taxon>
        <taxon>Spirochaetota</taxon>
        <taxon>Spirochaetia</taxon>
        <taxon>Leptospirales</taxon>
        <taxon>Leptospiraceae</taxon>
        <taxon>Leptonema</taxon>
    </lineage>
</organism>
<feature type="chain" id="PRO_5033004201" evidence="3">
    <location>
        <begin position="33"/>
        <end position="564"/>
    </location>
</feature>
<dbReference type="PANTHER" id="PTHR31005">
    <property type="entry name" value="DUF4139 DOMAIN-CONTAINING PROTEIN"/>
    <property type="match status" value="1"/>
</dbReference>
<sequence>MKSPYSTSHALLRQAARFGAALIALITASTFAQGGAEAREEAKDGNERKRFAPPVQSVIVYPDRVLVSREAKIMLEEGRQILVFADASSALDPSSLRGFSDDDGVVVQSVSTYVERQKEIRSDELRALDERKKALEQERSREEAAVERARLDQQGLDRYRQYLTDTISKESVEKTGSPTGWSDAMDFVAKRALEAKNQELKGVERIERIAEELSILQKDIDRLRSEGQRSKRTVEITVQVAKQGIASVGFSYHIRGASWSVSYGIHHQEDGGALVEYYGNVKQQTGEDWTNVQVRLSTSRPSYGAQRPGLRSLSVSAREAKVREQIQQAEAEVERPDVEESGPGSDGDTGGYASVEENTGSPVFLIPGRADIPSAERAFRLTIARFTLKPVQESYRIVGAQQRSAHLAVTLKNDRPFPLLAGPVDSYRNSGFTGRGEIGYTPSGANLVVGFGVDRNVRLRREVQTYRESGLFSGKVFRTIIDLEVGNEGGEARSIQVFERIPVSELESVKVRILPETTPGYTEEVEKSGILRWNMSLASGEKRKIRLAFEVETPSDFKGEIYGR</sequence>
<dbReference type="EMBL" id="WBUI01000008">
    <property type="protein sequence ID" value="KAB2932629.1"/>
    <property type="molecule type" value="Genomic_DNA"/>
</dbReference>
<keyword evidence="1" id="KW-0175">Coiled coil</keyword>
<keyword evidence="3" id="KW-0732">Signal</keyword>
<dbReference type="PANTHER" id="PTHR31005:SF8">
    <property type="entry name" value="DUF4139 DOMAIN-CONTAINING PROTEIN"/>
    <property type="match status" value="1"/>
</dbReference>
<reference evidence="6 7" key="1">
    <citation type="submission" date="2019-10" db="EMBL/GenBank/DDBJ databases">
        <title>Extracellular Electron Transfer in a Candidatus Methanoperedens spp. Enrichment Culture.</title>
        <authorList>
            <person name="Berger S."/>
            <person name="Rangel Shaw D."/>
            <person name="Berben T."/>
            <person name="In 'T Zandt M."/>
            <person name="Frank J."/>
            <person name="Reimann J."/>
            <person name="Jetten M.S.M."/>
            <person name="Welte C.U."/>
        </authorList>
    </citation>
    <scope>NUCLEOTIDE SEQUENCE [LARGE SCALE GENOMIC DNA]</scope>
    <source>
        <strain evidence="6">SB12</strain>
    </source>
</reference>
<dbReference type="NCBIfam" id="TIGR02231">
    <property type="entry name" value="mucoidy inhibitor MuiA family protein"/>
    <property type="match status" value="1"/>
</dbReference>
<gene>
    <name evidence="6" type="ORF">F9K24_09625</name>
</gene>
<name>A0A833H1K7_9LEPT</name>
<feature type="domain" description="DUF4140" evidence="5">
    <location>
        <begin position="58"/>
        <end position="151"/>
    </location>
</feature>
<feature type="signal peptide" evidence="3">
    <location>
        <begin position="1"/>
        <end position="32"/>
    </location>
</feature>
<evidence type="ECO:0000256" key="2">
    <source>
        <dbReference type="SAM" id="MobiDB-lite"/>
    </source>
</evidence>
<dbReference type="InterPro" id="IPR011935">
    <property type="entry name" value="CHP02231"/>
</dbReference>
<dbReference type="InterPro" id="IPR025554">
    <property type="entry name" value="DUF4140"/>
</dbReference>